<comment type="similarity">
    <text evidence="1">Belongs to the carbon-nitrogen hydrolase superfamily. NIT1/NIT2 family.</text>
</comment>
<dbReference type="RefSeq" id="WP_134764055.1">
    <property type="nucleotide sequence ID" value="NZ_SOZD01000010.1"/>
</dbReference>
<dbReference type="PANTHER" id="PTHR23088:SF27">
    <property type="entry name" value="DEAMINATED GLUTATHIONE AMIDASE"/>
    <property type="match status" value="1"/>
</dbReference>
<dbReference type="InterPro" id="IPR003010">
    <property type="entry name" value="C-N_Hydrolase"/>
</dbReference>
<evidence type="ECO:0000259" key="3">
    <source>
        <dbReference type="PROSITE" id="PS50263"/>
    </source>
</evidence>
<name>A0A4Y8R9Z9_9HYPH</name>
<keyword evidence="5" id="KW-1185">Reference proteome</keyword>
<dbReference type="InterPro" id="IPR045254">
    <property type="entry name" value="Nit1/2_C-N_Hydrolase"/>
</dbReference>
<dbReference type="PROSITE" id="PS01227">
    <property type="entry name" value="UPF0012"/>
    <property type="match status" value="1"/>
</dbReference>
<dbReference type="SUPFAM" id="SSF56317">
    <property type="entry name" value="Carbon-nitrogen hydrolase"/>
    <property type="match status" value="1"/>
</dbReference>
<evidence type="ECO:0000256" key="2">
    <source>
        <dbReference type="ARBA" id="ARBA00022801"/>
    </source>
</evidence>
<accession>A0A4Y8R9Z9</accession>
<dbReference type="CDD" id="cd07572">
    <property type="entry name" value="nit"/>
    <property type="match status" value="1"/>
</dbReference>
<dbReference type="InterPro" id="IPR001110">
    <property type="entry name" value="UPF0012_CS"/>
</dbReference>
<gene>
    <name evidence="4" type="ORF">E3C22_22070</name>
</gene>
<evidence type="ECO:0000313" key="5">
    <source>
        <dbReference type="Proteomes" id="UP000298179"/>
    </source>
</evidence>
<feature type="domain" description="CN hydrolase" evidence="3">
    <location>
        <begin position="4"/>
        <end position="256"/>
    </location>
</feature>
<keyword evidence="2 4" id="KW-0378">Hydrolase</keyword>
<reference evidence="4 5" key="1">
    <citation type="submission" date="2019-03" db="EMBL/GenBank/DDBJ databases">
        <title>Jiella endophytica sp. nov., a novel endophytic bacterium isolated from root of Ficus microcarpa Linn. f.</title>
        <authorList>
            <person name="Tuo L."/>
        </authorList>
    </citation>
    <scope>NUCLEOTIDE SEQUENCE [LARGE SCALE GENOMIC DNA]</scope>
    <source>
        <strain evidence="4 5">CBS5Q-3</strain>
    </source>
</reference>
<dbReference type="PROSITE" id="PS50263">
    <property type="entry name" value="CN_HYDROLASE"/>
    <property type="match status" value="1"/>
</dbReference>
<dbReference type="GO" id="GO:0016811">
    <property type="term" value="F:hydrolase activity, acting on carbon-nitrogen (but not peptide) bonds, in linear amides"/>
    <property type="evidence" value="ECO:0007669"/>
    <property type="project" value="InterPro"/>
</dbReference>
<dbReference type="Pfam" id="PF00795">
    <property type="entry name" value="CN_hydrolase"/>
    <property type="match status" value="1"/>
</dbReference>
<evidence type="ECO:0000256" key="1">
    <source>
        <dbReference type="ARBA" id="ARBA00010613"/>
    </source>
</evidence>
<dbReference type="Proteomes" id="UP000298179">
    <property type="component" value="Unassembled WGS sequence"/>
</dbReference>
<comment type="caution">
    <text evidence="4">The sequence shown here is derived from an EMBL/GenBank/DDBJ whole genome shotgun (WGS) entry which is preliminary data.</text>
</comment>
<proteinExistence type="inferred from homology"/>
<dbReference type="OrthoDB" id="9811121at2"/>
<organism evidence="4 5">
    <name type="scientific">Jiella endophytica</name>
    <dbReference type="NCBI Taxonomy" id="2558362"/>
    <lineage>
        <taxon>Bacteria</taxon>
        <taxon>Pseudomonadati</taxon>
        <taxon>Pseudomonadota</taxon>
        <taxon>Alphaproteobacteria</taxon>
        <taxon>Hyphomicrobiales</taxon>
        <taxon>Aurantimonadaceae</taxon>
        <taxon>Jiella</taxon>
    </lineage>
</organism>
<dbReference type="AlphaFoldDB" id="A0A4Y8R9Z9"/>
<dbReference type="PANTHER" id="PTHR23088">
    <property type="entry name" value="NITRILASE-RELATED"/>
    <property type="match status" value="1"/>
</dbReference>
<dbReference type="InterPro" id="IPR036526">
    <property type="entry name" value="C-N_Hydrolase_sf"/>
</dbReference>
<protein>
    <submittedName>
        <fullName evidence="4">Carbon-nitrogen hydrolase family protein</fullName>
    </submittedName>
</protein>
<evidence type="ECO:0000313" key="4">
    <source>
        <dbReference type="EMBL" id="TFF18243.1"/>
    </source>
</evidence>
<sequence length="297" mass="31732">MTKFRAAVLQMRSGTEPERNVAAFSALVEKAVVAGADYVQSPEMTGMVERDKASLMARLRPEAADPLLAEAARLAATHRIHVHVGSTAVPLEDGRVANRAFLFGPDGGKLASYDKIHMFDVDLDNGESWRESRTYRPGENAVTADLDFKGGPARLGFAVCYDMRFPHLFREEALAGAEILTSPAAFTRQTGEAHWHVLLRARAIENGAFVIAAAQGGLHEDRRETFGHSLIVDPWGRVIAEVDGNEPGIAVAEIDTAAVADARAKIPNLVNARPFAVPGAAGGSGETIRVTGALAAE</sequence>
<dbReference type="EMBL" id="SOZD01000010">
    <property type="protein sequence ID" value="TFF18243.1"/>
    <property type="molecule type" value="Genomic_DNA"/>
</dbReference>
<dbReference type="Gene3D" id="3.60.110.10">
    <property type="entry name" value="Carbon-nitrogen hydrolase"/>
    <property type="match status" value="1"/>
</dbReference>